<organism evidence="2 3">
    <name type="scientific">Salmonella enterica I</name>
    <dbReference type="NCBI Taxonomy" id="59201"/>
    <lineage>
        <taxon>Bacteria</taxon>
        <taxon>Pseudomonadati</taxon>
        <taxon>Pseudomonadota</taxon>
        <taxon>Gammaproteobacteria</taxon>
        <taxon>Enterobacterales</taxon>
        <taxon>Enterobacteriaceae</taxon>
        <taxon>Salmonella</taxon>
    </lineage>
</organism>
<name>A0A379WZ64_SALET</name>
<keyword evidence="1" id="KW-0812">Transmembrane</keyword>
<dbReference type="Proteomes" id="UP000254712">
    <property type="component" value="Unassembled WGS sequence"/>
</dbReference>
<dbReference type="EMBL" id="UGXT01000002">
    <property type="protein sequence ID" value="SUH38928.1"/>
    <property type="molecule type" value="Genomic_DNA"/>
</dbReference>
<proteinExistence type="predicted"/>
<keyword evidence="1" id="KW-1133">Transmembrane helix</keyword>
<reference evidence="2 3" key="1">
    <citation type="submission" date="2018-06" db="EMBL/GenBank/DDBJ databases">
        <authorList>
            <consortium name="Pathogen Informatics"/>
            <person name="Doyle S."/>
        </authorList>
    </citation>
    <scope>NUCLEOTIDE SEQUENCE [LARGE SCALE GENOMIC DNA]</scope>
    <source>
        <strain evidence="2 3">NCTC8261</strain>
    </source>
</reference>
<evidence type="ECO:0000313" key="2">
    <source>
        <dbReference type="EMBL" id="SUH38928.1"/>
    </source>
</evidence>
<evidence type="ECO:0000313" key="3">
    <source>
        <dbReference type="Proteomes" id="UP000254712"/>
    </source>
</evidence>
<protein>
    <submittedName>
        <fullName evidence="2">Uncharacterized protein</fullName>
    </submittedName>
</protein>
<evidence type="ECO:0000256" key="1">
    <source>
        <dbReference type="SAM" id="Phobius"/>
    </source>
</evidence>
<sequence>MLLIQRTGYQPSQQYLLVKLIIDANRQIIMISVPVGLIIIITLISPAVSAEHASEPTGIFPPGEAADNGCQAWYDYLAPSTERFGSGMSPVPARQ</sequence>
<keyword evidence="1" id="KW-0472">Membrane</keyword>
<feature type="transmembrane region" description="Helical" evidence="1">
    <location>
        <begin position="28"/>
        <end position="48"/>
    </location>
</feature>
<dbReference type="AlphaFoldDB" id="A0A379WZ64"/>
<accession>A0A379WZ64</accession>
<gene>
    <name evidence="2" type="ORF">NCTC8261_05273</name>
</gene>